<proteinExistence type="predicted"/>
<feature type="compositionally biased region" description="Basic and acidic residues" evidence="1">
    <location>
        <begin position="196"/>
        <end position="208"/>
    </location>
</feature>
<name>A0A2A2L3M1_9BILA</name>
<feature type="region of interest" description="Disordered" evidence="1">
    <location>
        <begin position="268"/>
        <end position="346"/>
    </location>
</feature>
<dbReference type="AlphaFoldDB" id="A0A2A2L3M1"/>
<feature type="compositionally biased region" description="Polar residues" evidence="1">
    <location>
        <begin position="155"/>
        <end position="168"/>
    </location>
</feature>
<feature type="compositionally biased region" description="Basic and acidic residues" evidence="1">
    <location>
        <begin position="305"/>
        <end position="317"/>
    </location>
</feature>
<reference evidence="2 3" key="1">
    <citation type="journal article" date="2017" name="Curr. Biol.">
        <title>Genome architecture and evolution of a unichromosomal asexual nematode.</title>
        <authorList>
            <person name="Fradin H."/>
            <person name="Zegar C."/>
            <person name="Gutwein M."/>
            <person name="Lucas J."/>
            <person name="Kovtun M."/>
            <person name="Corcoran D."/>
            <person name="Baugh L.R."/>
            <person name="Kiontke K."/>
            <person name="Gunsalus K."/>
            <person name="Fitch D.H."/>
            <person name="Piano F."/>
        </authorList>
    </citation>
    <scope>NUCLEOTIDE SEQUENCE [LARGE SCALE GENOMIC DNA]</scope>
    <source>
        <strain evidence="2">PF1309</strain>
    </source>
</reference>
<evidence type="ECO:0000256" key="1">
    <source>
        <dbReference type="SAM" id="MobiDB-lite"/>
    </source>
</evidence>
<comment type="caution">
    <text evidence="2">The sequence shown here is derived from an EMBL/GenBank/DDBJ whole genome shotgun (WGS) entry which is preliminary data.</text>
</comment>
<keyword evidence="3" id="KW-1185">Reference proteome</keyword>
<protein>
    <submittedName>
        <fullName evidence="2">Uncharacterized protein</fullName>
    </submittedName>
</protein>
<feature type="compositionally biased region" description="Low complexity" evidence="1">
    <location>
        <begin position="334"/>
        <end position="344"/>
    </location>
</feature>
<dbReference type="EMBL" id="LIAE01007228">
    <property type="protein sequence ID" value="PAV80782.1"/>
    <property type="molecule type" value="Genomic_DNA"/>
</dbReference>
<accession>A0A2A2L3M1</accession>
<feature type="region of interest" description="Disordered" evidence="1">
    <location>
        <begin position="93"/>
        <end position="214"/>
    </location>
</feature>
<feature type="compositionally biased region" description="Polar residues" evidence="1">
    <location>
        <begin position="318"/>
        <end position="333"/>
    </location>
</feature>
<evidence type="ECO:0000313" key="2">
    <source>
        <dbReference type="EMBL" id="PAV80782.1"/>
    </source>
</evidence>
<feature type="compositionally biased region" description="Basic and acidic residues" evidence="1">
    <location>
        <begin position="135"/>
        <end position="154"/>
    </location>
</feature>
<dbReference type="EMBL" id="LIAE01007228">
    <property type="protein sequence ID" value="PAV80783.1"/>
    <property type="molecule type" value="Genomic_DNA"/>
</dbReference>
<evidence type="ECO:0000313" key="3">
    <source>
        <dbReference type="Proteomes" id="UP000218231"/>
    </source>
</evidence>
<feature type="compositionally biased region" description="Basic and acidic residues" evidence="1">
    <location>
        <begin position="114"/>
        <end position="127"/>
    </location>
</feature>
<feature type="compositionally biased region" description="Basic and acidic residues" evidence="1">
    <location>
        <begin position="97"/>
        <end position="106"/>
    </location>
</feature>
<dbReference type="Proteomes" id="UP000218231">
    <property type="component" value="Unassembled WGS sequence"/>
</dbReference>
<sequence>MTNQFGTRMELSDFVTNELRRNKQGYIHIETLHETLMDFCRRRNKQPIPRVAAVSSFRVALEMLINDFELKDMLLSDDGAYLMTSDYYYGAPADQEQQQRVEEIRRRSPNTVSRDPHEPRDSYRQYDTRNQGYSEESRDRDNSQSHLPRHDERSLTSPSSFKRGQPSRNAYAESKNDYYGRRAGNTYASDNNWRPNDNHSDARAESREVVTPTRNRREAALFGYKKFGAPTPQIDAQFQTDYNQVINGRPEACRNMVHLEIGRNRSTQQNPAVINNRTESFSSTENEMEGYRTPPSSTSGFNSPVEKRLRTLEESPRRVNSNSSNMPATTGRQPSPTSLSSLSKSTERKKAYSQKYQEFFEALISLAPHCDVEMCSIKKETPLLSQIWEDLQDADKVEELLDNYNNKANSLAFGGSQLNWELLKAFNALITSKVEFDKLDSEVSKNNRMKVAKQLATELYSADYRQNLEVAICTVKTIYRKHGPVELKEYNDLIKTEIGHLYNHGIPECLSVEQLLKHGLLATMVTQPLGKLVPTKFLEFVTLVTVRSNSLEAVILDLLEQDGEMSLEKLFEIATDESRNNPFNCVRDFDNLPVEERRDSVMDVIYAPDQKIFAISSGKIRVKTEHALILNL</sequence>
<feature type="compositionally biased region" description="Polar residues" evidence="1">
    <location>
        <begin position="268"/>
        <end position="285"/>
    </location>
</feature>
<organism evidence="2 3">
    <name type="scientific">Diploscapter pachys</name>
    <dbReference type="NCBI Taxonomy" id="2018661"/>
    <lineage>
        <taxon>Eukaryota</taxon>
        <taxon>Metazoa</taxon>
        <taxon>Ecdysozoa</taxon>
        <taxon>Nematoda</taxon>
        <taxon>Chromadorea</taxon>
        <taxon>Rhabditida</taxon>
        <taxon>Rhabditina</taxon>
        <taxon>Rhabditomorpha</taxon>
        <taxon>Rhabditoidea</taxon>
        <taxon>Rhabditidae</taxon>
        <taxon>Diploscapter</taxon>
    </lineage>
</organism>
<gene>
    <name evidence="2" type="ORF">WR25_03345</name>
</gene>
<feature type="compositionally biased region" description="Polar residues" evidence="1">
    <location>
        <begin position="186"/>
        <end position="195"/>
    </location>
</feature>